<name>A0A1I0EYV2_9ACTN</name>
<proteinExistence type="predicted"/>
<dbReference type="STRING" id="568860.SAMN05421811_103253"/>
<reference evidence="1 2" key="1">
    <citation type="submission" date="2016-10" db="EMBL/GenBank/DDBJ databases">
        <authorList>
            <person name="de Groot N.N."/>
        </authorList>
    </citation>
    <scope>NUCLEOTIDE SEQUENCE [LARGE SCALE GENOMIC DNA]</scope>
    <source>
        <strain evidence="1 2">CGMCC 4.5598</strain>
    </source>
</reference>
<keyword evidence="2" id="KW-1185">Reference proteome</keyword>
<sequence>MPKDLRLPRTMPVLENGVHYGLVLHYADFKLQAVWSATGTPETGPMSLAKTRRWLAEHGYTCHELPPQC</sequence>
<dbReference type="EMBL" id="FOHX01000003">
    <property type="protein sequence ID" value="SET50527.1"/>
    <property type="molecule type" value="Genomic_DNA"/>
</dbReference>
<protein>
    <submittedName>
        <fullName evidence="1">Uncharacterized protein</fullName>
    </submittedName>
</protein>
<dbReference type="Proteomes" id="UP000199361">
    <property type="component" value="Unassembled WGS sequence"/>
</dbReference>
<evidence type="ECO:0000313" key="2">
    <source>
        <dbReference type="Proteomes" id="UP000199361"/>
    </source>
</evidence>
<dbReference type="RefSeq" id="WP_143082177.1">
    <property type="nucleotide sequence ID" value="NZ_FOHX01000003.1"/>
</dbReference>
<organism evidence="1 2">
    <name type="scientific">Nonomuraea wenchangensis</name>
    <dbReference type="NCBI Taxonomy" id="568860"/>
    <lineage>
        <taxon>Bacteria</taxon>
        <taxon>Bacillati</taxon>
        <taxon>Actinomycetota</taxon>
        <taxon>Actinomycetes</taxon>
        <taxon>Streptosporangiales</taxon>
        <taxon>Streptosporangiaceae</taxon>
        <taxon>Nonomuraea</taxon>
    </lineage>
</organism>
<evidence type="ECO:0000313" key="1">
    <source>
        <dbReference type="EMBL" id="SET50527.1"/>
    </source>
</evidence>
<accession>A0A1I0EYV2</accession>
<gene>
    <name evidence="1" type="ORF">SAMN05421811_103253</name>
</gene>
<dbReference type="AlphaFoldDB" id="A0A1I0EYV2"/>